<protein>
    <submittedName>
        <fullName evidence="2">Uncharacterized protein</fullName>
    </submittedName>
</protein>
<evidence type="ECO:0000313" key="2">
    <source>
        <dbReference type="EMBL" id="HFK98456.1"/>
    </source>
</evidence>
<feature type="region of interest" description="Disordered" evidence="1">
    <location>
        <begin position="1"/>
        <end position="83"/>
    </location>
</feature>
<reference evidence="2" key="1">
    <citation type="journal article" date="2020" name="mSystems">
        <title>Genome- and Community-Level Interaction Insights into Carbon Utilization and Element Cycling Functions of Hydrothermarchaeota in Hydrothermal Sediment.</title>
        <authorList>
            <person name="Zhou Z."/>
            <person name="Liu Y."/>
            <person name="Xu W."/>
            <person name="Pan J."/>
            <person name="Luo Z.H."/>
            <person name="Li M."/>
        </authorList>
    </citation>
    <scope>NUCLEOTIDE SEQUENCE [LARGE SCALE GENOMIC DNA]</scope>
    <source>
        <strain evidence="2">SpSt-456</strain>
    </source>
</reference>
<organism evidence="2">
    <name type="scientific">Desulfacinum infernum</name>
    <dbReference type="NCBI Taxonomy" id="35837"/>
    <lineage>
        <taxon>Bacteria</taxon>
        <taxon>Pseudomonadati</taxon>
        <taxon>Thermodesulfobacteriota</taxon>
        <taxon>Syntrophobacteria</taxon>
        <taxon>Syntrophobacterales</taxon>
        <taxon>Syntrophobacteraceae</taxon>
        <taxon>Desulfacinum</taxon>
    </lineage>
</organism>
<proteinExistence type="predicted"/>
<dbReference type="EMBL" id="DSTK01000039">
    <property type="protein sequence ID" value="HFK98456.1"/>
    <property type="molecule type" value="Genomic_DNA"/>
</dbReference>
<comment type="caution">
    <text evidence="2">The sequence shown here is derived from an EMBL/GenBank/DDBJ whole genome shotgun (WGS) entry which is preliminary data.</text>
</comment>
<dbReference type="AlphaFoldDB" id="A0A832A5N2"/>
<feature type="compositionally biased region" description="Basic and acidic residues" evidence="1">
    <location>
        <begin position="15"/>
        <end position="30"/>
    </location>
</feature>
<sequence>MSGQTAAHKTLWPPKETDREVSRSVNHRDAPYQGLSTSVNDAPPVEEKNGVPGKSARESAGCGMETPGTFLPNMPPMGKDHPITPVEAVMKSIDSCPGM</sequence>
<name>A0A832A5N2_9BACT</name>
<evidence type="ECO:0000256" key="1">
    <source>
        <dbReference type="SAM" id="MobiDB-lite"/>
    </source>
</evidence>
<accession>A0A832A5N2</accession>
<gene>
    <name evidence="2" type="ORF">ENS06_14180</name>
</gene>